<evidence type="ECO:0000313" key="2">
    <source>
        <dbReference type="Proteomes" id="UP000427906"/>
    </source>
</evidence>
<dbReference type="KEGG" id="dalk:DSCA_24240"/>
<keyword evidence="2" id="KW-1185">Reference proteome</keyword>
<dbReference type="SUPFAM" id="SSF82771">
    <property type="entry name" value="GIY-YIG endonuclease"/>
    <property type="match status" value="1"/>
</dbReference>
<dbReference type="OrthoDB" id="89044at2"/>
<gene>
    <name evidence="1" type="ORF">DSCA_24240</name>
</gene>
<accession>A0A5K7YQA6</accession>
<dbReference type="AlphaFoldDB" id="A0A5K7YQA6"/>
<sequence>MIKLIDLLKITGVYLNSYKIHCAAGKDDSPLEAFFEGRFKAWQEHQNQQNFRCDEIISLIHLQEDKWLFAGIYQVLGVKHRKAGDKSWFEYGTKEMAGLEHLTGRIVIQFRKRFIASHLIGIKYIDKLLVSEIREKRMRVSDFPGYNAINLSYRLLRTVVRKNLPQWKEALSNVSGIYLVTDTHTGKHFVGSAHGGDTIWHQWVSFAISGHADVKPLSRLLSREVGDYQFNFQFSILEICDLKTGRDYVLSRAQHWKQVLRSIEFGYNEK</sequence>
<evidence type="ECO:0008006" key="3">
    <source>
        <dbReference type="Google" id="ProtNLM"/>
    </source>
</evidence>
<organism evidence="1 2">
    <name type="scientific">Desulfosarcina alkanivorans</name>
    <dbReference type="NCBI Taxonomy" id="571177"/>
    <lineage>
        <taxon>Bacteria</taxon>
        <taxon>Pseudomonadati</taxon>
        <taxon>Thermodesulfobacteriota</taxon>
        <taxon>Desulfobacteria</taxon>
        <taxon>Desulfobacterales</taxon>
        <taxon>Desulfosarcinaceae</taxon>
        <taxon>Desulfosarcina</taxon>
    </lineage>
</organism>
<dbReference type="InterPro" id="IPR035901">
    <property type="entry name" value="GIY-YIG_endonuc_sf"/>
</dbReference>
<dbReference type="Gene3D" id="3.40.1440.10">
    <property type="entry name" value="GIY-YIG endonuclease"/>
    <property type="match status" value="1"/>
</dbReference>
<dbReference type="RefSeq" id="WP_155316650.1">
    <property type="nucleotide sequence ID" value="NZ_AP021874.1"/>
</dbReference>
<proteinExistence type="predicted"/>
<name>A0A5K7YQA6_9BACT</name>
<dbReference type="Proteomes" id="UP000427906">
    <property type="component" value="Chromosome"/>
</dbReference>
<dbReference type="CDD" id="cd10446">
    <property type="entry name" value="GIY-YIG_unchar_1"/>
    <property type="match status" value="1"/>
</dbReference>
<evidence type="ECO:0000313" key="1">
    <source>
        <dbReference type="EMBL" id="BBO68494.1"/>
    </source>
</evidence>
<reference evidence="1 2" key="1">
    <citation type="submission" date="2019-11" db="EMBL/GenBank/DDBJ databases">
        <title>Comparative genomics of hydrocarbon-degrading Desulfosarcina strains.</title>
        <authorList>
            <person name="Watanabe M."/>
            <person name="Kojima H."/>
            <person name="Fukui M."/>
        </authorList>
    </citation>
    <scope>NUCLEOTIDE SEQUENCE [LARGE SCALE GENOMIC DNA]</scope>
    <source>
        <strain evidence="1 2">PL12</strain>
    </source>
</reference>
<dbReference type="EMBL" id="AP021874">
    <property type="protein sequence ID" value="BBO68494.1"/>
    <property type="molecule type" value="Genomic_DNA"/>
</dbReference>
<protein>
    <recommendedName>
        <fullName evidence="3">GIY-YIG domain-containing protein</fullName>
    </recommendedName>
</protein>